<feature type="region of interest" description="Disordered" evidence="1">
    <location>
        <begin position="47"/>
        <end position="74"/>
    </location>
</feature>
<protein>
    <submittedName>
        <fullName evidence="2">Uncharacterized protein</fullName>
    </submittedName>
</protein>
<accession>A0A2P8GZL4</accession>
<feature type="compositionally biased region" description="Low complexity" evidence="1">
    <location>
        <begin position="198"/>
        <end position="212"/>
    </location>
</feature>
<sequence length="223" mass="24320">MRQLTAHRGCGRVPRSSCSTAIVVASSRCASSSGWSSSEVIRYRGSSTSASIVTDTRPSSSTSAGTSCRRSWHPGHACPEARSSPFWHRCSLPSWLSMTGASSTAASRRRASRSAATVGPCFWAVIARRTCEDLATDGNASVGPPMTHGRSPTSWKTSEPRSLTYRRVVASGPPQPRSGTARRVPFRRRSDRRRRSASSRSPSPRRSCSFGRPRVRTVRRPNR</sequence>
<evidence type="ECO:0000313" key="2">
    <source>
        <dbReference type="EMBL" id="PSL39416.1"/>
    </source>
</evidence>
<feature type="compositionally biased region" description="Polar residues" evidence="1">
    <location>
        <begin position="150"/>
        <end position="161"/>
    </location>
</feature>
<comment type="caution">
    <text evidence="2">The sequence shown here is derived from an EMBL/GenBank/DDBJ whole genome shotgun (WGS) entry which is preliminary data.</text>
</comment>
<dbReference type="EMBL" id="PYAU01000001">
    <property type="protein sequence ID" value="PSL39416.1"/>
    <property type="molecule type" value="Genomic_DNA"/>
</dbReference>
<feature type="compositionally biased region" description="Polar residues" evidence="1">
    <location>
        <begin position="47"/>
        <end position="69"/>
    </location>
</feature>
<evidence type="ECO:0000256" key="1">
    <source>
        <dbReference type="SAM" id="MobiDB-lite"/>
    </source>
</evidence>
<organism evidence="2 3">
    <name type="scientific">Labedella gwakjiensis</name>
    <dbReference type="NCBI Taxonomy" id="390269"/>
    <lineage>
        <taxon>Bacteria</taxon>
        <taxon>Bacillati</taxon>
        <taxon>Actinomycetota</taxon>
        <taxon>Actinomycetes</taxon>
        <taxon>Micrococcales</taxon>
        <taxon>Microbacteriaceae</taxon>
        <taxon>Labedella</taxon>
    </lineage>
</organism>
<evidence type="ECO:0000313" key="3">
    <source>
        <dbReference type="Proteomes" id="UP000241203"/>
    </source>
</evidence>
<reference evidence="2 3" key="1">
    <citation type="submission" date="2018-03" db="EMBL/GenBank/DDBJ databases">
        <title>Genomic Encyclopedia of Archaeal and Bacterial Type Strains, Phase II (KMG-II): from individual species to whole genera.</title>
        <authorList>
            <person name="Goeker M."/>
        </authorList>
    </citation>
    <scope>NUCLEOTIDE SEQUENCE [LARGE SCALE GENOMIC DNA]</scope>
    <source>
        <strain evidence="2 3">DSM 21548</strain>
    </source>
</reference>
<name>A0A2P8GZL4_9MICO</name>
<feature type="compositionally biased region" description="Basic residues" evidence="1">
    <location>
        <begin position="184"/>
        <end position="197"/>
    </location>
</feature>
<dbReference type="Proteomes" id="UP000241203">
    <property type="component" value="Unassembled WGS sequence"/>
</dbReference>
<dbReference type="AlphaFoldDB" id="A0A2P8GZL4"/>
<gene>
    <name evidence="2" type="ORF">CLV49_3052</name>
</gene>
<feature type="compositionally biased region" description="Basic residues" evidence="1">
    <location>
        <begin position="213"/>
        <end position="223"/>
    </location>
</feature>
<feature type="region of interest" description="Disordered" evidence="1">
    <location>
        <begin position="136"/>
        <end position="223"/>
    </location>
</feature>
<proteinExistence type="predicted"/>